<keyword evidence="2" id="KW-1185">Reference proteome</keyword>
<dbReference type="RefSeq" id="WP_128912818.1">
    <property type="nucleotide sequence ID" value="NZ_RDSM01000001.1"/>
</dbReference>
<proteinExistence type="predicted"/>
<name>A0A4V1L6D7_9BACT</name>
<dbReference type="Proteomes" id="UP000289437">
    <property type="component" value="Unassembled WGS sequence"/>
</dbReference>
<comment type="caution">
    <text evidence="1">The sequence shown here is derived from an EMBL/GenBank/DDBJ whole genome shotgun (WGS) entry which is preliminary data.</text>
</comment>
<accession>A0A4V1L6D7</accession>
<organism evidence="1 2">
    <name type="scientific">Granulicella sibirica</name>
    <dbReference type="NCBI Taxonomy" id="2479048"/>
    <lineage>
        <taxon>Bacteria</taxon>
        <taxon>Pseudomonadati</taxon>
        <taxon>Acidobacteriota</taxon>
        <taxon>Terriglobia</taxon>
        <taxon>Terriglobales</taxon>
        <taxon>Acidobacteriaceae</taxon>
        <taxon>Granulicella</taxon>
    </lineage>
</organism>
<dbReference type="EMBL" id="RDSM01000001">
    <property type="protein sequence ID" value="RXH58904.1"/>
    <property type="molecule type" value="Genomic_DNA"/>
</dbReference>
<reference evidence="2" key="2">
    <citation type="submission" date="2019-02" db="EMBL/GenBank/DDBJ databases">
        <title>Granulicella sibirica sp. nov., a psychrotolerant acidobacterium isolated from an organic soil layer in forested tundra, West Siberia.</title>
        <authorList>
            <person name="Oshkin I.Y."/>
            <person name="Kulichevskaya I.S."/>
            <person name="Rijpstra W.I.C."/>
            <person name="Sinninghe Damste J.S."/>
            <person name="Rakitin A.L."/>
            <person name="Ravin N.V."/>
            <person name="Dedysh S.N."/>
        </authorList>
    </citation>
    <scope>NUCLEOTIDE SEQUENCE [LARGE SCALE GENOMIC DNA]</scope>
    <source>
        <strain evidence="2">AF10</strain>
    </source>
</reference>
<sequence>MHLTISGLNTAPMKFKHLWGRYVHGFRPWKHCIGCLVSNTAPQIYPEMTDGSIELQDRLFYLCGVGQERSEKLHPELARKITNVHLAVRPRKGSVAATGSSYGVTFTIQDAQAITIETLSADFQGLPKAHWRCKNFQFGYQMFDVDEVPRVPGEIVQSLRKHWSKVPGLALR</sequence>
<protein>
    <submittedName>
        <fullName evidence="1">Uncharacterized protein</fullName>
    </submittedName>
</protein>
<dbReference type="OrthoDB" id="122602at2"/>
<evidence type="ECO:0000313" key="1">
    <source>
        <dbReference type="EMBL" id="RXH58904.1"/>
    </source>
</evidence>
<evidence type="ECO:0000313" key="2">
    <source>
        <dbReference type="Proteomes" id="UP000289437"/>
    </source>
</evidence>
<reference evidence="1 2" key="1">
    <citation type="submission" date="2018-11" db="EMBL/GenBank/DDBJ databases">
        <authorList>
            <person name="Mardanov A.V."/>
            <person name="Ravin N.V."/>
            <person name="Dedysh S.N."/>
        </authorList>
    </citation>
    <scope>NUCLEOTIDE SEQUENCE [LARGE SCALE GENOMIC DNA]</scope>
    <source>
        <strain evidence="1 2">AF10</strain>
    </source>
</reference>
<dbReference type="AlphaFoldDB" id="A0A4V1L6D7"/>
<gene>
    <name evidence="1" type="ORF">GRAN_2214</name>
</gene>